<dbReference type="AlphaFoldDB" id="C7RFP7"/>
<evidence type="ECO:0000256" key="1">
    <source>
        <dbReference type="ARBA" id="ARBA00009981"/>
    </source>
</evidence>
<dbReference type="Proteomes" id="UP000002294">
    <property type="component" value="Chromosome"/>
</dbReference>
<name>C7RFP7_ANAPD</name>
<dbReference type="OrthoDB" id="9797629at2"/>
<dbReference type="KEGG" id="apr:Apre_0256"/>
<evidence type="ECO:0000313" key="2">
    <source>
        <dbReference type="EMBL" id="ACV28308.1"/>
    </source>
</evidence>
<dbReference type="HOGENOM" id="CLU_176907_0_0_9"/>
<sequence length="84" mass="9906">MKFSDENLYTMSEANSNFSKIRRAADQNGYAAIIKNSKISYVLLPYDKVKTEEILRNEDMEEVARRLIEKIKDEYNIQLKLDIE</sequence>
<dbReference type="SUPFAM" id="SSF143120">
    <property type="entry name" value="YefM-like"/>
    <property type="match status" value="1"/>
</dbReference>
<organism evidence="2 3">
    <name type="scientific">Anaerococcus prevotii (strain ATCC 9321 / DSM 20548 / JCM 6508 / NCTC 11806 / PC1)</name>
    <name type="common">Peptostreptococcus prevotii</name>
    <name type="synonym">Peptococcus prevotii</name>
    <dbReference type="NCBI Taxonomy" id="525919"/>
    <lineage>
        <taxon>Bacteria</taxon>
        <taxon>Bacillati</taxon>
        <taxon>Bacillota</taxon>
        <taxon>Tissierellia</taxon>
        <taxon>Tissierellales</taxon>
        <taxon>Peptoniphilaceae</taxon>
        <taxon>Anaerococcus</taxon>
    </lineage>
</organism>
<dbReference type="eggNOG" id="ENOG5032Z8R">
    <property type="taxonomic scope" value="Bacteria"/>
</dbReference>
<proteinExistence type="inferred from homology"/>
<comment type="similarity">
    <text evidence="1">Belongs to the phD/YefM antitoxin family.</text>
</comment>
<reference evidence="2 3" key="1">
    <citation type="journal article" date="2009" name="Stand. Genomic Sci.">
        <title>Complete genome sequence of Anaerococcus prevotii type strain (PC1).</title>
        <authorList>
            <person name="Labutti K."/>
            <person name="Pukall R."/>
            <person name="Steenblock K."/>
            <person name="Glavina Del Rio T."/>
            <person name="Tice H."/>
            <person name="Copeland A."/>
            <person name="Cheng J.F."/>
            <person name="Lucas S."/>
            <person name="Chen F."/>
            <person name="Nolan M."/>
            <person name="Bruce D."/>
            <person name="Goodwin L."/>
            <person name="Pitluck S."/>
            <person name="Ivanova N."/>
            <person name="Mavromatis K."/>
            <person name="Ovchinnikova G."/>
            <person name="Pati A."/>
            <person name="Chen A."/>
            <person name="Palaniappan K."/>
            <person name="Land M."/>
            <person name="Hauser L."/>
            <person name="Chang Y.J."/>
            <person name="Jeffries C.D."/>
            <person name="Chain P."/>
            <person name="Saunders E."/>
            <person name="Brettin T."/>
            <person name="Detter J.C."/>
            <person name="Han C."/>
            <person name="Goker M."/>
            <person name="Bristow J."/>
            <person name="Eisen J.A."/>
            <person name="Markowitz V."/>
            <person name="Hugenholtz P."/>
            <person name="Kyrpides N.C."/>
            <person name="Klenk H.P."/>
            <person name="Lapidus A."/>
        </authorList>
    </citation>
    <scope>NUCLEOTIDE SEQUENCE [LARGE SCALE GENOMIC DNA]</scope>
    <source>
        <strain evidence="3">ATCC 9321 / DSM 20548 / JCM 6508 / NCTC 11806 / PC1</strain>
    </source>
</reference>
<gene>
    <name evidence="2" type="ordered locus">Apre_0256</name>
</gene>
<protein>
    <recommendedName>
        <fullName evidence="4">Antitoxin</fullName>
    </recommendedName>
</protein>
<evidence type="ECO:0008006" key="4">
    <source>
        <dbReference type="Google" id="ProtNLM"/>
    </source>
</evidence>
<dbReference type="RefSeq" id="WP_015777221.1">
    <property type="nucleotide sequence ID" value="NC_013171.1"/>
</dbReference>
<accession>C7RFP7</accession>
<keyword evidence="3" id="KW-1185">Reference proteome</keyword>
<dbReference type="InterPro" id="IPR036165">
    <property type="entry name" value="YefM-like_sf"/>
</dbReference>
<dbReference type="EMBL" id="CP001708">
    <property type="protein sequence ID" value="ACV28308.1"/>
    <property type="molecule type" value="Genomic_DNA"/>
</dbReference>
<evidence type="ECO:0000313" key="3">
    <source>
        <dbReference type="Proteomes" id="UP000002294"/>
    </source>
</evidence>